<sequence>MESLPTIGQLLQTLREMGFTEDQIQAAIQAGCFSVPEAAEWLLHDGSPRHRLVKQSQSSANAFSAFNPPKDVPGCSTSAATQSEGTGLSLVLNPPALAPKAVKEPPPLESRIKQDRSNFQEQQRQRLAKEVQVERKQKKQERELILKRIAEDRNTQQEKSQTSPPKTQEQRLGARVHTSTDNQCILMIRLPSGASMRECFPADSSLRSVVEHIAAQHPSLPAFTLIQGFPRRRFCETELACSLRSLGLTPNAALCIQTIRSVNPQDTSKPTGQLASEQAEEKPGLQPNELPLQQEAAGLELAVPRPFPHQLWEEAAEHAGIQPPHSGISHCWGRGQRLVSGEADDDQLGEPAEPLFNGVSPLLLFPENRIRGGLEPQHFWPDQGNRLREPVGDDPAAPEESRMMPGQAAAERLQRAARQDEGRAPSRQPSPPKKAFRTPSVPSLFALARRATVSLMTAPRMQYSSSLAGLTPELAELLLSHMASERLLRPRTLELFFGCPLRMFVLNSYPYTTNELLRQLRAFTALKHLSLVNSPLITGGAGIRNIYLSLFHLSSDAALSVLSNLLKLQHLNLSSCSKLTDCCLQHITNLKCLSFLALDKTKVSDAGLLKFLQSSPSVLSHLSLNETAITDTTVSVLPACVPQLRMLSIARTTVSDVSALVELRYLQTLHLDGTRVREDSLQAIATHASLLALSLASIPVADGNHTLELISGLRLTQLTLPGRLSVTDAGLPYLSKQTLLSELDLTDYTQLTDQGISQLASMTRLKKLSLSNTQVSDVGLTSLKCLRELLELCLDRTGVTSQGVAALVTHLPYLQVIGLARTRVGDTVLKRGLVHCTQLLKLNLSRTRITDNGLKFLYHMRLSQVNLDGTGVTLQGIGDLIATCPHLTSVRANNIRTIPPEQQSDDEDGANYLLP</sequence>
<dbReference type="SUPFAM" id="SSF46934">
    <property type="entry name" value="UBA-like"/>
    <property type="match status" value="1"/>
</dbReference>
<feature type="compositionally biased region" description="Basic and acidic residues" evidence="4">
    <location>
        <begin position="110"/>
        <end position="156"/>
    </location>
</feature>
<feature type="compositionally biased region" description="Basic and acidic residues" evidence="4">
    <location>
        <begin position="412"/>
        <end position="424"/>
    </location>
</feature>
<gene>
    <name evidence="7" type="ORF">P4O66_004828</name>
</gene>
<feature type="region of interest" description="Disordered" evidence="4">
    <location>
        <begin position="98"/>
        <end position="176"/>
    </location>
</feature>
<organism evidence="7 8">
    <name type="scientific">Electrophorus voltai</name>
    <dbReference type="NCBI Taxonomy" id="2609070"/>
    <lineage>
        <taxon>Eukaryota</taxon>
        <taxon>Metazoa</taxon>
        <taxon>Chordata</taxon>
        <taxon>Craniata</taxon>
        <taxon>Vertebrata</taxon>
        <taxon>Euteleostomi</taxon>
        <taxon>Actinopterygii</taxon>
        <taxon>Neopterygii</taxon>
        <taxon>Teleostei</taxon>
        <taxon>Ostariophysi</taxon>
        <taxon>Gymnotiformes</taxon>
        <taxon>Gymnotoidei</taxon>
        <taxon>Gymnotidae</taxon>
        <taxon>Electrophorus</taxon>
    </lineage>
</organism>
<dbReference type="GO" id="GO:1903094">
    <property type="term" value="P:negative regulation of protein K48-linked deubiquitination"/>
    <property type="evidence" value="ECO:0007669"/>
    <property type="project" value="TreeGrafter"/>
</dbReference>
<dbReference type="InterPro" id="IPR015940">
    <property type="entry name" value="UBA"/>
</dbReference>
<feature type="region of interest" description="Disordered" evidence="4">
    <location>
        <begin position="895"/>
        <end position="915"/>
    </location>
</feature>
<dbReference type="SMART" id="SM00166">
    <property type="entry name" value="UBX"/>
    <property type="match status" value="1"/>
</dbReference>
<dbReference type="GO" id="GO:0032435">
    <property type="term" value="P:negative regulation of proteasomal ubiquitin-dependent protein catabolic process"/>
    <property type="evidence" value="ECO:0007669"/>
    <property type="project" value="TreeGrafter"/>
</dbReference>
<dbReference type="InterPro" id="IPR029071">
    <property type="entry name" value="Ubiquitin-like_domsf"/>
</dbReference>
<accession>A0AAD9E6N3</accession>
<dbReference type="SMART" id="SM00367">
    <property type="entry name" value="LRR_CC"/>
    <property type="match status" value="4"/>
</dbReference>
<dbReference type="InterPro" id="IPR001012">
    <property type="entry name" value="UBX_dom"/>
</dbReference>
<reference evidence="7" key="1">
    <citation type="submission" date="2023-03" db="EMBL/GenBank/DDBJ databases">
        <title>Electrophorus voltai genome.</title>
        <authorList>
            <person name="Bian C."/>
        </authorList>
    </citation>
    <scope>NUCLEOTIDE SEQUENCE</scope>
    <source>
        <strain evidence="7">CB-2022</strain>
        <tissue evidence="7">Muscle</tissue>
    </source>
</reference>
<evidence type="ECO:0000259" key="5">
    <source>
        <dbReference type="PROSITE" id="PS50030"/>
    </source>
</evidence>
<evidence type="ECO:0000313" key="7">
    <source>
        <dbReference type="EMBL" id="KAK1806986.1"/>
    </source>
</evidence>
<feature type="domain" description="UBX" evidence="6">
    <location>
        <begin position="179"/>
        <end position="256"/>
    </location>
</feature>
<dbReference type="GO" id="GO:0036435">
    <property type="term" value="F:K48-linked polyubiquitin modification-dependent protein binding"/>
    <property type="evidence" value="ECO:0007669"/>
    <property type="project" value="TreeGrafter"/>
</dbReference>
<dbReference type="InterPro" id="IPR009060">
    <property type="entry name" value="UBA-like_sf"/>
</dbReference>
<proteinExistence type="predicted"/>
<dbReference type="Gene3D" id="1.10.8.10">
    <property type="entry name" value="DNA helicase RuvA subunit, C-terminal domain"/>
    <property type="match status" value="1"/>
</dbReference>
<dbReference type="SUPFAM" id="SSF52047">
    <property type="entry name" value="RNI-like"/>
    <property type="match status" value="2"/>
</dbReference>
<dbReference type="InterPro" id="IPR006553">
    <property type="entry name" value="Leu-rich_rpt_Cys-con_subtyp"/>
</dbReference>
<evidence type="ECO:0000256" key="1">
    <source>
        <dbReference type="ARBA" id="ARBA00004496"/>
    </source>
</evidence>
<dbReference type="GO" id="GO:0005737">
    <property type="term" value="C:cytoplasm"/>
    <property type="evidence" value="ECO:0007669"/>
    <property type="project" value="UniProtKB-SubCell"/>
</dbReference>
<dbReference type="EMBL" id="JAROKS010000001">
    <property type="protein sequence ID" value="KAK1806986.1"/>
    <property type="molecule type" value="Genomic_DNA"/>
</dbReference>
<keyword evidence="8" id="KW-1185">Reference proteome</keyword>
<feature type="region of interest" description="Disordered" evidence="4">
    <location>
        <begin position="378"/>
        <end position="438"/>
    </location>
</feature>
<dbReference type="GO" id="GO:0005634">
    <property type="term" value="C:nucleus"/>
    <property type="evidence" value="ECO:0007669"/>
    <property type="project" value="TreeGrafter"/>
</dbReference>
<dbReference type="PROSITE" id="PS50030">
    <property type="entry name" value="UBA"/>
    <property type="match status" value="1"/>
</dbReference>
<dbReference type="PANTHER" id="PTHR46340">
    <property type="entry name" value="UBX DOMAIN-CONTAINING PROTEIN 1"/>
    <property type="match status" value="1"/>
</dbReference>
<dbReference type="SUPFAM" id="SSF54236">
    <property type="entry name" value="Ubiquitin-like"/>
    <property type="match status" value="1"/>
</dbReference>
<feature type="compositionally biased region" description="Polar residues" evidence="4">
    <location>
        <begin position="263"/>
        <end position="276"/>
    </location>
</feature>
<dbReference type="Pfam" id="PF00789">
    <property type="entry name" value="UBX"/>
    <property type="match status" value="1"/>
</dbReference>
<feature type="compositionally biased region" description="Polar residues" evidence="4">
    <location>
        <begin position="157"/>
        <end position="167"/>
    </location>
</feature>
<comment type="caution">
    <text evidence="7">The sequence shown here is derived from an EMBL/GenBank/DDBJ whole genome shotgun (WGS) entry which is preliminary data.</text>
</comment>
<name>A0AAD9E6N3_9TELE</name>
<feature type="domain" description="UBA" evidence="5">
    <location>
        <begin position="1"/>
        <end position="45"/>
    </location>
</feature>
<evidence type="ECO:0000256" key="3">
    <source>
        <dbReference type="ARBA" id="ARBA00023054"/>
    </source>
</evidence>
<dbReference type="Gene3D" id="3.80.10.10">
    <property type="entry name" value="Ribonuclease Inhibitor"/>
    <property type="match status" value="4"/>
</dbReference>
<keyword evidence="2" id="KW-0963">Cytoplasm</keyword>
<keyword evidence="3" id="KW-0175">Coiled coil</keyword>
<feature type="region of interest" description="Disordered" evidence="4">
    <location>
        <begin position="263"/>
        <end position="285"/>
    </location>
</feature>
<dbReference type="PROSITE" id="PS50033">
    <property type="entry name" value="UBX"/>
    <property type="match status" value="1"/>
</dbReference>
<dbReference type="Proteomes" id="UP001239994">
    <property type="component" value="Unassembled WGS sequence"/>
</dbReference>
<evidence type="ECO:0000256" key="4">
    <source>
        <dbReference type="SAM" id="MobiDB-lite"/>
    </source>
</evidence>
<protein>
    <submittedName>
        <fullName evidence="7">Uncharacterized protein</fullName>
    </submittedName>
</protein>
<dbReference type="GO" id="GO:0031397">
    <property type="term" value="P:negative regulation of protein ubiquitination"/>
    <property type="evidence" value="ECO:0007669"/>
    <property type="project" value="TreeGrafter"/>
</dbReference>
<dbReference type="PANTHER" id="PTHR46340:SF1">
    <property type="entry name" value="UBX DOMAIN-CONTAINING PROTEIN 1"/>
    <property type="match status" value="1"/>
</dbReference>
<dbReference type="InterPro" id="IPR032675">
    <property type="entry name" value="LRR_dom_sf"/>
</dbReference>
<evidence type="ECO:0000313" key="8">
    <source>
        <dbReference type="Proteomes" id="UP001239994"/>
    </source>
</evidence>
<evidence type="ECO:0000259" key="6">
    <source>
        <dbReference type="PROSITE" id="PS50033"/>
    </source>
</evidence>
<evidence type="ECO:0000256" key="2">
    <source>
        <dbReference type="ARBA" id="ARBA00022490"/>
    </source>
</evidence>
<dbReference type="AlphaFoldDB" id="A0AAD9E6N3"/>
<comment type="subcellular location">
    <subcellularLocation>
        <location evidence="1">Cytoplasm</location>
    </subcellularLocation>
</comment>
<dbReference type="Gene3D" id="3.10.20.90">
    <property type="entry name" value="Phosphatidylinositol 3-kinase Catalytic Subunit, Chain A, domain 1"/>
    <property type="match status" value="1"/>
</dbReference>